<dbReference type="Pfam" id="PF00595">
    <property type="entry name" value="PDZ"/>
    <property type="match status" value="1"/>
</dbReference>
<dbReference type="InterPro" id="IPR050716">
    <property type="entry name" value="MAGUK"/>
</dbReference>
<evidence type="ECO:0000259" key="6">
    <source>
        <dbReference type="PROSITE" id="PS50002"/>
    </source>
</evidence>
<evidence type="ECO:0000313" key="10">
    <source>
        <dbReference type="EMBL" id="EEB14217.1"/>
    </source>
</evidence>
<dbReference type="KEGG" id="phu:Phum_PHUM287330"/>
<dbReference type="GO" id="GO:0030054">
    <property type="term" value="C:cell junction"/>
    <property type="evidence" value="ECO:0007669"/>
    <property type="project" value="UniProtKB-ARBA"/>
</dbReference>
<comment type="similarity">
    <text evidence="1">Belongs to the MAGUK family.</text>
</comment>
<dbReference type="Gene3D" id="2.30.42.10">
    <property type="match status" value="1"/>
</dbReference>
<evidence type="ECO:0000256" key="2">
    <source>
        <dbReference type="ARBA" id="ARBA00022443"/>
    </source>
</evidence>
<feature type="domain" description="SH3" evidence="6">
    <location>
        <begin position="406"/>
        <end position="477"/>
    </location>
</feature>
<dbReference type="PROSITE" id="PS51022">
    <property type="entry name" value="L27"/>
    <property type="match status" value="1"/>
</dbReference>
<dbReference type="InterPro" id="IPR036028">
    <property type="entry name" value="SH3-like_dom_sf"/>
</dbReference>
<dbReference type="RefSeq" id="XP_002426955.1">
    <property type="nucleotide sequence ID" value="XM_002426910.1"/>
</dbReference>
<reference evidence="11" key="3">
    <citation type="submission" date="2021-02" db="UniProtKB">
        <authorList>
            <consortium name="EnsemblMetazoa"/>
        </authorList>
    </citation>
    <scope>IDENTIFICATION</scope>
    <source>
        <strain evidence="11">USDA</strain>
    </source>
</reference>
<dbReference type="InterPro" id="IPR001452">
    <property type="entry name" value="SH3_domain"/>
</dbReference>
<dbReference type="VEuPathDB" id="VectorBase:PHUM287330"/>
<dbReference type="InterPro" id="IPR027417">
    <property type="entry name" value="P-loop_NTPase"/>
</dbReference>
<evidence type="ECO:0000256" key="5">
    <source>
        <dbReference type="SAM" id="MobiDB-lite"/>
    </source>
</evidence>
<dbReference type="FunFam" id="2.30.42.10:FF:000088">
    <property type="entry name" value="MAGUK p55 subfamily member 5"/>
    <property type="match status" value="1"/>
</dbReference>
<reference evidence="10" key="1">
    <citation type="submission" date="2007-04" db="EMBL/GenBank/DDBJ databases">
        <title>Annotation of Pediculus humanus corporis strain USDA.</title>
        <authorList>
            <person name="Kirkness E."/>
            <person name="Hannick L."/>
            <person name="Hass B."/>
            <person name="Bruggner R."/>
            <person name="Lawson D."/>
            <person name="Bidwell S."/>
            <person name="Joardar V."/>
            <person name="Caler E."/>
            <person name="Walenz B."/>
            <person name="Inman J."/>
            <person name="Schobel S."/>
            <person name="Galinsky K."/>
            <person name="Amedeo P."/>
            <person name="Strausberg R."/>
        </authorList>
    </citation>
    <scope>NUCLEOTIDE SEQUENCE</scope>
    <source>
        <strain evidence="10">USDA</strain>
    </source>
</reference>
<dbReference type="OMA" id="CIHSRTI"/>
<dbReference type="InterPro" id="IPR035601">
    <property type="entry name" value="MPP5_SH3"/>
</dbReference>
<dbReference type="InterPro" id="IPR036034">
    <property type="entry name" value="PDZ_sf"/>
</dbReference>
<accession>E0VLG1</accession>
<evidence type="ECO:0000256" key="3">
    <source>
        <dbReference type="ARBA" id="ARBA00022737"/>
    </source>
</evidence>
<keyword evidence="3" id="KW-0677">Repeat</keyword>
<dbReference type="HOGENOM" id="CLU_001715_5_4_1"/>
<dbReference type="InterPro" id="IPR008144">
    <property type="entry name" value="Guanylate_kin-like_dom"/>
</dbReference>
<dbReference type="SMART" id="SM00326">
    <property type="entry name" value="SH3"/>
    <property type="match status" value="1"/>
</dbReference>
<evidence type="ECO:0000313" key="12">
    <source>
        <dbReference type="Proteomes" id="UP000009046"/>
    </source>
</evidence>
<dbReference type="EnsemblMetazoa" id="PHUM287330-RA">
    <property type="protein sequence ID" value="PHUM287330-PA"/>
    <property type="gene ID" value="PHUM287330"/>
</dbReference>
<dbReference type="Gene3D" id="3.40.50.300">
    <property type="entry name" value="P-loop containing nucleotide triphosphate hydrolases"/>
    <property type="match status" value="1"/>
</dbReference>
<dbReference type="PROSITE" id="PS50106">
    <property type="entry name" value="PDZ"/>
    <property type="match status" value="1"/>
</dbReference>
<dbReference type="CTD" id="8229579"/>
<dbReference type="InterPro" id="IPR001478">
    <property type="entry name" value="PDZ"/>
</dbReference>
<dbReference type="EMBL" id="DS235271">
    <property type="protein sequence ID" value="EEB14217.1"/>
    <property type="molecule type" value="Genomic_DNA"/>
</dbReference>
<dbReference type="PROSITE" id="PS50002">
    <property type="entry name" value="SH3"/>
    <property type="match status" value="1"/>
</dbReference>
<dbReference type="InterPro" id="IPR004172">
    <property type="entry name" value="L27_dom"/>
</dbReference>
<dbReference type="EMBL" id="AAZO01003336">
    <property type="status" value="NOT_ANNOTATED_CDS"/>
    <property type="molecule type" value="Genomic_DNA"/>
</dbReference>
<protein>
    <recommendedName>
        <fullName evidence="13">MAGUK p55 subfamily member 5</fullName>
    </recommendedName>
</protein>
<dbReference type="FunFam" id="3.40.50.300:FF:000469">
    <property type="entry name" value="MAGUK p55 subfamily member 5"/>
    <property type="match status" value="1"/>
</dbReference>
<evidence type="ECO:0000259" key="8">
    <source>
        <dbReference type="PROSITE" id="PS50106"/>
    </source>
</evidence>
<sequence>MMMTMLDNGPHRELPVDVPDSFIAISKTPPRYPPPRTQGSSRMNGLAKPIPPPRDHLTIEKDGRLMNRLPAPQVPARTVMTINNNTQREPTKREMDSIRKFEEQIRQRKEEEERIAKQNEFLKSSIRSSKKLQAVESNPPLTGVINDAYSDEEGKDDVAATDIVHKFILYGELVAALQRLQHQIKENNAPCLGNLEPQLATVQAILLSPQFGRALSVCNKVREVTLSNEKQCLPSPQSWQAQELARDCIQILEPCSLPEAGELNQILTSYGMEGLLSAHDTIASGDIVALDAPATDVLLTSEDAHYISKESTGIKIVNIDKTNEPLGATVRNEGEAVIIGRIVKGGAADKSGLLHEGDEVLQVNGVDMRGKTIHDVCDILSGMIGTLTFLIIPGHTPRPIQPTNTNTVMHMKAHFDYDPEDDTYIPCKELGISFQKGDVLHVISQEDPNWWQAYREGEEDQVLAGLIPSRTFQHQRESLKQQIAGDKLSKEKTKKSSTLLCAKKHNKKKRKKSSCNAYNEGSYPIYSSTLDDYDADEILTYEEVSLYYPRSNHKRPIVLIGPPNIGRHELRQRLMEDSERFAAAIPHTSRARKESEVDGQDYHFTSRAQFESDILARKFVEHGEYEKAYYGTSLDAIRTVVSSGKICVLNLHPQSLKILRSSDLKPYVVFVAPPSLEKLRQKKIRNGEAYKEDELKGIIEKAREMEDKYGHFFDMIIINNDTERTYLQLLKEINSLEREPQWVPASWVKAV</sequence>
<dbReference type="PROSITE" id="PS00856">
    <property type="entry name" value="GUANYLATE_KINASE_1"/>
    <property type="match status" value="1"/>
</dbReference>
<dbReference type="OrthoDB" id="43580at2759"/>
<feature type="domain" description="PDZ" evidence="8">
    <location>
        <begin position="316"/>
        <end position="395"/>
    </location>
</feature>
<dbReference type="SMART" id="SM00228">
    <property type="entry name" value="PDZ"/>
    <property type="match status" value="1"/>
</dbReference>
<dbReference type="AlphaFoldDB" id="E0VLG1"/>
<proteinExistence type="inferred from homology"/>
<evidence type="ECO:0000259" key="7">
    <source>
        <dbReference type="PROSITE" id="PS50052"/>
    </source>
</evidence>
<dbReference type="CDD" id="cd06798">
    <property type="entry name" value="PDZ_MPP5-like"/>
    <property type="match status" value="1"/>
</dbReference>
<dbReference type="SUPFAM" id="SSF52540">
    <property type="entry name" value="P-loop containing nucleoside triphosphate hydrolases"/>
    <property type="match status" value="1"/>
</dbReference>
<evidence type="ECO:0000256" key="1">
    <source>
        <dbReference type="ARBA" id="ARBA00007014"/>
    </source>
</evidence>
<evidence type="ECO:0000256" key="4">
    <source>
        <dbReference type="PROSITE-ProRule" id="PRU00192"/>
    </source>
</evidence>
<evidence type="ECO:0000313" key="11">
    <source>
        <dbReference type="EnsemblMetazoa" id="PHUM287330-PA"/>
    </source>
</evidence>
<dbReference type="Proteomes" id="UP000009046">
    <property type="component" value="Unassembled WGS sequence"/>
</dbReference>
<dbReference type="GeneID" id="8229579"/>
<dbReference type="PROSITE" id="PS50052">
    <property type="entry name" value="GUANYLATE_KINASE_2"/>
    <property type="match status" value="1"/>
</dbReference>
<dbReference type="CDD" id="cd00071">
    <property type="entry name" value="GMPK"/>
    <property type="match status" value="1"/>
</dbReference>
<dbReference type="SUPFAM" id="SSF50044">
    <property type="entry name" value="SH3-domain"/>
    <property type="match status" value="1"/>
</dbReference>
<dbReference type="SMART" id="SM00072">
    <property type="entry name" value="GuKc"/>
    <property type="match status" value="1"/>
</dbReference>
<evidence type="ECO:0008006" key="13">
    <source>
        <dbReference type="Google" id="ProtNLM"/>
    </source>
</evidence>
<gene>
    <name evidence="11" type="primary">8229579</name>
    <name evidence="10" type="ORF">Phum_PHUM287330</name>
</gene>
<dbReference type="STRING" id="121224.E0VLG1"/>
<feature type="region of interest" description="Disordered" evidence="5">
    <location>
        <begin position="25"/>
        <end position="54"/>
    </location>
</feature>
<keyword evidence="2 4" id="KW-0728">SH3 domain</keyword>
<dbReference type="Gene3D" id="1.20.1270.460">
    <property type="match status" value="1"/>
</dbReference>
<dbReference type="CDD" id="cd12036">
    <property type="entry name" value="SH3_MPP5"/>
    <property type="match status" value="1"/>
</dbReference>
<keyword evidence="12" id="KW-1185">Reference proteome</keyword>
<dbReference type="InParanoid" id="E0VLG1"/>
<dbReference type="PANTHER" id="PTHR23122">
    <property type="entry name" value="MEMBRANE-ASSOCIATED GUANYLATE KINASE MAGUK"/>
    <property type="match status" value="1"/>
</dbReference>
<reference evidence="10" key="2">
    <citation type="submission" date="2007-04" db="EMBL/GenBank/DDBJ databases">
        <title>The genome of the human body louse.</title>
        <authorList>
            <consortium name="The Human Body Louse Genome Consortium"/>
            <person name="Kirkness E."/>
            <person name="Walenz B."/>
            <person name="Hass B."/>
            <person name="Bruggner R."/>
            <person name="Strausberg R."/>
        </authorList>
    </citation>
    <scope>NUCLEOTIDE SEQUENCE</scope>
    <source>
        <strain evidence="10">USDA</strain>
    </source>
</reference>
<evidence type="ECO:0000259" key="9">
    <source>
        <dbReference type="PROSITE" id="PS51022"/>
    </source>
</evidence>
<name>E0VLG1_PEDHC</name>
<feature type="domain" description="L27" evidence="9">
    <location>
        <begin position="234"/>
        <end position="290"/>
    </location>
</feature>
<organism>
    <name type="scientific">Pediculus humanus subsp. corporis</name>
    <name type="common">Body louse</name>
    <dbReference type="NCBI Taxonomy" id="121224"/>
    <lineage>
        <taxon>Eukaryota</taxon>
        <taxon>Metazoa</taxon>
        <taxon>Ecdysozoa</taxon>
        <taxon>Arthropoda</taxon>
        <taxon>Hexapoda</taxon>
        <taxon>Insecta</taxon>
        <taxon>Pterygota</taxon>
        <taxon>Neoptera</taxon>
        <taxon>Paraneoptera</taxon>
        <taxon>Psocodea</taxon>
        <taxon>Troctomorpha</taxon>
        <taxon>Phthiraptera</taxon>
        <taxon>Anoplura</taxon>
        <taxon>Pediculidae</taxon>
        <taxon>Pediculus</taxon>
    </lineage>
</organism>
<dbReference type="Pfam" id="PF07653">
    <property type="entry name" value="SH3_2"/>
    <property type="match status" value="1"/>
</dbReference>
<feature type="domain" description="Guanylate kinase-like" evidence="7">
    <location>
        <begin position="554"/>
        <end position="734"/>
    </location>
</feature>
<dbReference type="SUPFAM" id="SSF50156">
    <property type="entry name" value="PDZ domain-like"/>
    <property type="match status" value="1"/>
</dbReference>
<dbReference type="Pfam" id="PF00625">
    <property type="entry name" value="Guanylate_kin"/>
    <property type="match status" value="1"/>
</dbReference>
<dbReference type="InterPro" id="IPR020590">
    <property type="entry name" value="Guanylate_kinase_CS"/>
</dbReference>
<dbReference type="Gene3D" id="2.30.30.40">
    <property type="entry name" value="SH3 Domains"/>
    <property type="match status" value="1"/>
</dbReference>
<dbReference type="InterPro" id="IPR008145">
    <property type="entry name" value="GK/Ca_channel_bsu"/>
</dbReference>
<dbReference type="eggNOG" id="KOG0609">
    <property type="taxonomic scope" value="Eukaryota"/>
</dbReference>